<dbReference type="AlphaFoldDB" id="A0ABC9H1Q7"/>
<accession>A0ABC9H1Q7</accession>
<keyword evidence="1" id="KW-0808">Transferase</keyword>
<comment type="function">
    <text evidence="1">Telomerase is a ribonucleoprotein enzyme essential for the replication of chromosome termini in most eukaryotes. It elongates telomeres. It is a reverse transcriptase that adds simple sequence repeats to chromosome ends by copying a template sequence within the RNA component of the enzyme.</text>
</comment>
<dbReference type="PANTHER" id="PTHR12066">
    <property type="entry name" value="TELOMERASE REVERSE TRANSCRIPTASE"/>
    <property type="match status" value="1"/>
</dbReference>
<dbReference type="GO" id="GO:0003964">
    <property type="term" value="F:RNA-directed DNA polymerase activity"/>
    <property type="evidence" value="ECO:0007669"/>
    <property type="project" value="UniProtKB-KW"/>
</dbReference>
<dbReference type="Proteomes" id="UP001497457">
    <property type="component" value="Unassembled WGS sequence"/>
</dbReference>
<evidence type="ECO:0000313" key="2">
    <source>
        <dbReference type="EMBL" id="CAM0148830.1"/>
    </source>
</evidence>
<keyword evidence="1" id="KW-0779">Telomere</keyword>
<keyword evidence="1" id="KW-0695">RNA-directed DNA polymerase</keyword>
<evidence type="ECO:0000256" key="1">
    <source>
        <dbReference type="RuleBase" id="RU365061"/>
    </source>
</evidence>
<dbReference type="GO" id="GO:0005634">
    <property type="term" value="C:nucleus"/>
    <property type="evidence" value="ECO:0007669"/>
    <property type="project" value="UniProtKB-SubCell"/>
</dbReference>
<name>A0ABC9H1Q7_9POAL</name>
<comment type="subcellular location">
    <subcellularLocation>
        <location evidence="1">Nucleus</location>
    </subcellularLocation>
    <subcellularLocation>
        <location evidence="1">Chromosome</location>
        <location evidence="1">Telomere</location>
    </subcellularLocation>
</comment>
<dbReference type="InterPro" id="IPR003545">
    <property type="entry name" value="Telomerase_RT"/>
</dbReference>
<dbReference type="EMBL" id="CAXIPR030001565">
    <property type="protein sequence ID" value="CAM0148830.1"/>
    <property type="molecule type" value="Genomic_DNA"/>
</dbReference>
<reference evidence="2" key="1">
    <citation type="submission" date="2024-10" db="EMBL/GenBank/DDBJ databases">
        <authorList>
            <person name="Ryan C."/>
        </authorList>
    </citation>
    <scope>NUCLEOTIDE SEQUENCE [LARGE SCALE GENOMIC DNA]</scope>
</reference>
<comment type="similarity">
    <text evidence="1">Belongs to the reverse transcriptase family. Telomerase subfamily.</text>
</comment>
<proteinExistence type="inferred from homology"/>
<keyword evidence="3" id="KW-1185">Reference proteome</keyword>
<keyword evidence="1" id="KW-0479">Metal-binding</keyword>
<comment type="catalytic activity">
    <reaction evidence="1">
        <text>DNA(n) + a 2'-deoxyribonucleoside 5'-triphosphate = DNA(n+1) + diphosphate</text>
        <dbReference type="Rhea" id="RHEA:22508"/>
        <dbReference type="Rhea" id="RHEA-COMP:17339"/>
        <dbReference type="Rhea" id="RHEA-COMP:17340"/>
        <dbReference type="ChEBI" id="CHEBI:33019"/>
        <dbReference type="ChEBI" id="CHEBI:61560"/>
        <dbReference type="ChEBI" id="CHEBI:173112"/>
        <dbReference type="EC" id="2.7.7.49"/>
    </reaction>
</comment>
<evidence type="ECO:0000313" key="3">
    <source>
        <dbReference type="Proteomes" id="UP001497457"/>
    </source>
</evidence>
<keyword evidence="1" id="KW-0548">Nucleotidyltransferase</keyword>
<protein>
    <recommendedName>
        <fullName evidence="1">Telomerase reverse transcriptase</fullName>
        <ecNumber evidence="1">2.7.7.49</ecNumber>
    </recommendedName>
    <alternativeName>
        <fullName evidence="1">Telomerase catalytic subunit</fullName>
    </alternativeName>
</protein>
<keyword evidence="1" id="KW-0158">Chromosome</keyword>
<keyword evidence="1" id="KW-0539">Nucleus</keyword>
<dbReference type="PANTHER" id="PTHR12066:SF0">
    <property type="entry name" value="TELOMERASE REVERSE TRANSCRIPTASE"/>
    <property type="match status" value="1"/>
</dbReference>
<gene>
    <name evidence="2" type="ORF">URODEC1_LOCUS122070</name>
</gene>
<dbReference type="GO" id="GO:0000781">
    <property type="term" value="C:chromosome, telomeric region"/>
    <property type="evidence" value="ECO:0007669"/>
    <property type="project" value="UniProtKB-SubCell"/>
</dbReference>
<dbReference type="GO" id="GO:0046872">
    <property type="term" value="F:metal ion binding"/>
    <property type="evidence" value="ECO:0007669"/>
    <property type="project" value="UniProtKB-KW"/>
</dbReference>
<keyword evidence="1" id="KW-0460">Magnesium</keyword>
<comment type="caution">
    <text evidence="2">The sequence shown here is derived from an EMBL/GenBank/DDBJ whole genome shotgun (WGS) entry which is preliminary data.</text>
</comment>
<sequence length="483" mass="53262">MARRRRRRGSSGSGPPELRLAYGARARTLGRAVLSLLPPPPPPGAPCPACRGGGRSAGCLACRRWAHLLRDGDPVAYRGLVTRAVCALAPAGAAPPPPRYTPGNAGHSQAKLVRETIKSIMADRTCTAKNVLCSSAREGGQTGCVSELLSSSSWDILLYRIGDLLMCYILRHSSIFLPVKKNVFFQVTGLPLNVLLQKPISASTMGKNRQPQSTKQRCPMFHLCCNPDIPQNISVGCINNSNSAFSSPDTSTWKFDTLRSSGSYGTAKFTEVNFLNEGCNRSKCPLTDGSIKCSSLDDQNTRKRKRLYRWQRRNKQKQISSKNKLSTQQSKINNSDFIVQDVLLKDLGATVNDEVHPMELTVDKKSLTMSSDVNNSLTKEPYGVLCYEKPPSSVFDIRPSQGHSTSRIQSTCRQVGLPNFLHLNSGPICFDCLMLNSSKNVKVDSLVSRHAVFYNRRTSYNIFHGNRILLLPFVLPYTSSICY</sequence>
<dbReference type="EC" id="2.7.7.49" evidence="1"/>
<organism evidence="2 3">
    <name type="scientific">Urochloa decumbens</name>
    <dbReference type="NCBI Taxonomy" id="240449"/>
    <lineage>
        <taxon>Eukaryota</taxon>
        <taxon>Viridiplantae</taxon>
        <taxon>Streptophyta</taxon>
        <taxon>Embryophyta</taxon>
        <taxon>Tracheophyta</taxon>
        <taxon>Spermatophyta</taxon>
        <taxon>Magnoliopsida</taxon>
        <taxon>Liliopsida</taxon>
        <taxon>Poales</taxon>
        <taxon>Poaceae</taxon>
        <taxon>PACMAD clade</taxon>
        <taxon>Panicoideae</taxon>
        <taxon>Panicodae</taxon>
        <taxon>Paniceae</taxon>
        <taxon>Melinidinae</taxon>
        <taxon>Urochloa</taxon>
    </lineage>
</organism>